<gene>
    <name evidence="2" type="ORF">ACFSBI_13925</name>
</gene>
<evidence type="ECO:0000256" key="1">
    <source>
        <dbReference type="SAM" id="Phobius"/>
    </source>
</evidence>
<sequence>MVLEVLARTLPLVGADGTAVEMLLAGAVVVVLLSAAVLLHVVRVPVAAQVAAPADGFARLRVLLRATDPAAPGHVRTRAPAPTR</sequence>
<name>A0ABW4LI94_9MICO</name>
<reference evidence="3" key="1">
    <citation type="journal article" date="2019" name="Int. J. Syst. Evol. Microbiol.">
        <title>The Global Catalogue of Microorganisms (GCM) 10K type strain sequencing project: providing services to taxonomists for standard genome sequencing and annotation.</title>
        <authorList>
            <consortium name="The Broad Institute Genomics Platform"/>
            <consortium name="The Broad Institute Genome Sequencing Center for Infectious Disease"/>
            <person name="Wu L."/>
            <person name="Ma J."/>
        </authorList>
    </citation>
    <scope>NUCLEOTIDE SEQUENCE [LARGE SCALE GENOMIC DNA]</scope>
    <source>
        <strain evidence="3">CGMCC 1.12471</strain>
    </source>
</reference>
<comment type="caution">
    <text evidence="2">The sequence shown here is derived from an EMBL/GenBank/DDBJ whole genome shotgun (WGS) entry which is preliminary data.</text>
</comment>
<keyword evidence="1" id="KW-0472">Membrane</keyword>
<dbReference type="RefSeq" id="WP_377935938.1">
    <property type="nucleotide sequence ID" value="NZ_JBHUEA010000024.1"/>
</dbReference>
<accession>A0ABW4LI94</accession>
<organism evidence="2 3">
    <name type="scientific">Amnibacterium endophyticum</name>
    <dbReference type="NCBI Taxonomy" id="2109337"/>
    <lineage>
        <taxon>Bacteria</taxon>
        <taxon>Bacillati</taxon>
        <taxon>Actinomycetota</taxon>
        <taxon>Actinomycetes</taxon>
        <taxon>Micrococcales</taxon>
        <taxon>Microbacteriaceae</taxon>
        <taxon>Amnibacterium</taxon>
    </lineage>
</organism>
<protein>
    <submittedName>
        <fullName evidence="2">Uncharacterized protein</fullName>
    </submittedName>
</protein>
<evidence type="ECO:0000313" key="3">
    <source>
        <dbReference type="Proteomes" id="UP001597347"/>
    </source>
</evidence>
<keyword evidence="1" id="KW-1133">Transmembrane helix</keyword>
<evidence type="ECO:0000313" key="2">
    <source>
        <dbReference type="EMBL" id="MFD1722649.1"/>
    </source>
</evidence>
<dbReference type="Proteomes" id="UP001597347">
    <property type="component" value="Unassembled WGS sequence"/>
</dbReference>
<proteinExistence type="predicted"/>
<keyword evidence="3" id="KW-1185">Reference proteome</keyword>
<feature type="transmembrane region" description="Helical" evidence="1">
    <location>
        <begin position="20"/>
        <end position="42"/>
    </location>
</feature>
<keyword evidence="1" id="KW-0812">Transmembrane</keyword>
<dbReference type="EMBL" id="JBHUEA010000024">
    <property type="protein sequence ID" value="MFD1722649.1"/>
    <property type="molecule type" value="Genomic_DNA"/>
</dbReference>